<evidence type="ECO:0000313" key="7">
    <source>
        <dbReference type="EMBL" id="KAK9718723.1"/>
    </source>
</evidence>
<keyword evidence="8" id="KW-1185">Reference proteome</keyword>
<dbReference type="PROSITE" id="PS50145">
    <property type="entry name" value="ZF_TRAF"/>
    <property type="match status" value="1"/>
</dbReference>
<evidence type="ECO:0000313" key="8">
    <source>
        <dbReference type="Proteomes" id="UP001479436"/>
    </source>
</evidence>
<feature type="domain" description="RING-type" evidence="5">
    <location>
        <begin position="10"/>
        <end position="45"/>
    </location>
</feature>
<evidence type="ECO:0000256" key="4">
    <source>
        <dbReference type="PROSITE-ProRule" id="PRU00207"/>
    </source>
</evidence>
<accession>A0ABR2W3C7</accession>
<evidence type="ECO:0008006" key="9">
    <source>
        <dbReference type="Google" id="ProtNLM"/>
    </source>
</evidence>
<evidence type="ECO:0000259" key="5">
    <source>
        <dbReference type="PROSITE" id="PS50089"/>
    </source>
</evidence>
<proteinExistence type="predicted"/>
<dbReference type="InterPro" id="IPR001841">
    <property type="entry name" value="Znf_RING"/>
</dbReference>
<evidence type="ECO:0000256" key="2">
    <source>
        <dbReference type="ARBA" id="ARBA00022771"/>
    </source>
</evidence>
<evidence type="ECO:0000256" key="1">
    <source>
        <dbReference type="ARBA" id="ARBA00022723"/>
    </source>
</evidence>
<keyword evidence="1 4" id="KW-0479">Metal-binding</keyword>
<dbReference type="InterPro" id="IPR013083">
    <property type="entry name" value="Znf_RING/FYVE/PHD"/>
</dbReference>
<keyword evidence="3 4" id="KW-0862">Zinc</keyword>
<gene>
    <name evidence="7" type="ORF">K7432_005319</name>
</gene>
<comment type="caution">
    <text evidence="7">The sequence shown here is derived from an EMBL/GenBank/DDBJ whole genome shotgun (WGS) entry which is preliminary data.</text>
</comment>
<keyword evidence="2 4" id="KW-0863">Zinc-finger</keyword>
<reference evidence="7 8" key="1">
    <citation type="submission" date="2023-04" db="EMBL/GenBank/DDBJ databases">
        <title>Genome of Basidiobolus ranarum AG-B5.</title>
        <authorList>
            <person name="Stajich J.E."/>
            <person name="Carter-House D."/>
            <person name="Gryganskyi A."/>
        </authorList>
    </citation>
    <scope>NUCLEOTIDE SEQUENCE [LARGE SCALE GENOMIC DNA]</scope>
    <source>
        <strain evidence="7 8">AG-B5</strain>
    </source>
</reference>
<evidence type="ECO:0000259" key="6">
    <source>
        <dbReference type="PROSITE" id="PS50145"/>
    </source>
</evidence>
<feature type="zinc finger region" description="TRAF-type" evidence="4">
    <location>
        <begin position="65"/>
        <end position="100"/>
    </location>
</feature>
<name>A0ABR2W3C7_9FUNG</name>
<evidence type="ECO:0000256" key="3">
    <source>
        <dbReference type="ARBA" id="ARBA00022833"/>
    </source>
</evidence>
<dbReference type="Gene3D" id="3.30.40.10">
    <property type="entry name" value="Zinc/RING finger domain, C3HC4 (zinc finger)"/>
    <property type="match status" value="1"/>
</dbReference>
<dbReference type="PROSITE" id="PS50089">
    <property type="entry name" value="ZF_RING_2"/>
    <property type="match status" value="1"/>
</dbReference>
<dbReference type="InterPro" id="IPR001293">
    <property type="entry name" value="Znf_TRAF"/>
</dbReference>
<dbReference type="SUPFAM" id="SSF49599">
    <property type="entry name" value="TRAF domain-like"/>
    <property type="match status" value="1"/>
</dbReference>
<dbReference type="EMBL" id="JASJQH010007081">
    <property type="protein sequence ID" value="KAK9718723.1"/>
    <property type="molecule type" value="Genomic_DNA"/>
</dbReference>
<protein>
    <recommendedName>
        <fullName evidence="9">RING-type E3 ubiquitin transferase</fullName>
    </recommendedName>
</protein>
<organism evidence="7 8">
    <name type="scientific">Basidiobolus ranarum</name>
    <dbReference type="NCBI Taxonomy" id="34480"/>
    <lineage>
        <taxon>Eukaryota</taxon>
        <taxon>Fungi</taxon>
        <taxon>Fungi incertae sedis</taxon>
        <taxon>Zoopagomycota</taxon>
        <taxon>Entomophthoromycotina</taxon>
        <taxon>Basidiobolomycetes</taxon>
        <taxon>Basidiobolales</taxon>
        <taxon>Basidiobolaceae</taxon>
        <taxon>Basidiobolus</taxon>
    </lineage>
</organism>
<sequence length="294" mass="33136">MSVQLDLLQCPICLDIVNKPRETLCCHQLLCLDHISQLQRCPSCRYQPLRVQCNVLAERLIGIQPVDCPFGCTENVIRSNLSEHKRICQQRPFSCPFHSCSETSFTKEPNEHFGILAFKNHLMDKHGDLILERLHLLTEESNLFQSTSIRNLEPVSDRSHMQDKHPDPIAPRYNSRGIVARLGINGKYYCGQALPGFCCPNCDGHCGPGNGCNCPDCMKHDVEARRLPYRSLVNREGFTARRSDAIFRFYCGRKVLDGYADSDGHCGPTVGPNCDSCALLDRQALSLYANLNPR</sequence>
<feature type="domain" description="TRAF-type" evidence="6">
    <location>
        <begin position="65"/>
        <end position="100"/>
    </location>
</feature>
<dbReference type="Proteomes" id="UP001479436">
    <property type="component" value="Unassembled WGS sequence"/>
</dbReference>